<organism evidence="2 3">
    <name type="scientific">Paenibacillus bovis</name>
    <dbReference type="NCBI Taxonomy" id="1616788"/>
    <lineage>
        <taxon>Bacteria</taxon>
        <taxon>Bacillati</taxon>
        <taxon>Bacillota</taxon>
        <taxon>Bacilli</taxon>
        <taxon>Bacillales</taxon>
        <taxon>Paenibacillaceae</taxon>
        <taxon>Paenibacillus</taxon>
    </lineage>
</organism>
<dbReference type="PANTHER" id="PTHR48079:SF9">
    <property type="entry name" value="PUTATIVE-RELATED"/>
    <property type="match status" value="1"/>
</dbReference>
<evidence type="ECO:0000313" key="3">
    <source>
        <dbReference type="Proteomes" id="UP000078148"/>
    </source>
</evidence>
<dbReference type="Pfam" id="PF05368">
    <property type="entry name" value="NmrA"/>
    <property type="match status" value="1"/>
</dbReference>
<dbReference type="InterPro" id="IPR036291">
    <property type="entry name" value="NAD(P)-bd_dom_sf"/>
</dbReference>
<dbReference type="STRING" id="1616788.AR543_14070"/>
<dbReference type="InterPro" id="IPR051783">
    <property type="entry name" value="NAD(P)-dependent_oxidoreduct"/>
</dbReference>
<gene>
    <name evidence="2" type="ORF">AR543_14070</name>
</gene>
<keyword evidence="3" id="KW-1185">Reference proteome</keyword>
<protein>
    <submittedName>
        <fullName evidence="2">3-beta hydroxysteroid dehydrogenase</fullName>
    </submittedName>
</protein>
<feature type="domain" description="NmrA-like" evidence="1">
    <location>
        <begin position="2"/>
        <end position="72"/>
    </location>
</feature>
<sequence>MRILVTGASGFIGSAVIRELIENGHETIGLVRSQEAAERLTSIGATVIRGSVEDTALLRKAATEADAVIHTAFFHKFSHAGLSTRLRIALGGAPSQAATRFMAAAIHMERRAIETFGAALSAKQGALVITMPTMTLTAGRLAREEDEGDLYSVGGGRVASEKALLIQAEKGIRTSIVRLPPIVYGEGDQGGLLPSLIKIARSKKKSVFIEKGTNRWPSVHRLDAARLFRLAVEQGTPGARFHAIADEGIPFADIAEWIGLESDLPIHSIKADQAAVHFGWLSTFAAADNPVSSIITSERLGWKAKHPGLLDEIKKGYYFGK</sequence>
<dbReference type="PANTHER" id="PTHR48079">
    <property type="entry name" value="PROTEIN YEEZ"/>
    <property type="match status" value="1"/>
</dbReference>
<dbReference type="EMBL" id="CP013023">
    <property type="protein sequence ID" value="ANF97019.1"/>
    <property type="molecule type" value="Genomic_DNA"/>
</dbReference>
<dbReference type="AlphaFoldDB" id="A0A172ZHL7"/>
<dbReference type="InterPro" id="IPR008030">
    <property type="entry name" value="NmrA-like"/>
</dbReference>
<dbReference type="CDD" id="cd05262">
    <property type="entry name" value="SDR_a7"/>
    <property type="match status" value="1"/>
</dbReference>
<name>A0A172ZHL7_9BACL</name>
<dbReference type="SUPFAM" id="SSF51735">
    <property type="entry name" value="NAD(P)-binding Rossmann-fold domains"/>
    <property type="match status" value="1"/>
</dbReference>
<evidence type="ECO:0000259" key="1">
    <source>
        <dbReference type="Pfam" id="PF05368"/>
    </source>
</evidence>
<dbReference type="GO" id="GO:0005737">
    <property type="term" value="C:cytoplasm"/>
    <property type="evidence" value="ECO:0007669"/>
    <property type="project" value="TreeGrafter"/>
</dbReference>
<reference evidence="3" key="1">
    <citation type="submission" date="2015-10" db="EMBL/GenBank/DDBJ databases">
        <title>Genome of Paenibacillus bovis sp. nov.</title>
        <authorList>
            <person name="Wu Z."/>
            <person name="Gao C."/>
            <person name="Liu Z."/>
            <person name="Zheng H."/>
        </authorList>
    </citation>
    <scope>NUCLEOTIDE SEQUENCE [LARGE SCALE GENOMIC DNA]</scope>
    <source>
        <strain evidence="3">BD3526</strain>
    </source>
</reference>
<dbReference type="OrthoDB" id="9807212at2"/>
<reference evidence="2 3" key="2">
    <citation type="journal article" date="2016" name="Int. J. Syst. Evol. Microbiol.">
        <title>Paenibacillus bovis sp. nov., isolated from raw yak (Bos grunniens) milk.</title>
        <authorList>
            <person name="Gao C."/>
            <person name="Han J."/>
            <person name="Liu Z."/>
            <person name="Xu X."/>
            <person name="Hang F."/>
            <person name="Wu Z."/>
        </authorList>
    </citation>
    <scope>NUCLEOTIDE SEQUENCE [LARGE SCALE GENOMIC DNA]</scope>
    <source>
        <strain evidence="2 3">BD3526</strain>
    </source>
</reference>
<dbReference type="RefSeq" id="WP_060535132.1">
    <property type="nucleotide sequence ID" value="NZ_CP013023.1"/>
</dbReference>
<accession>A0A172ZHL7</accession>
<dbReference type="KEGG" id="pbv:AR543_14070"/>
<dbReference type="Gene3D" id="3.40.50.720">
    <property type="entry name" value="NAD(P)-binding Rossmann-like Domain"/>
    <property type="match status" value="1"/>
</dbReference>
<dbReference type="GO" id="GO:0004029">
    <property type="term" value="F:aldehyde dehydrogenase (NAD+) activity"/>
    <property type="evidence" value="ECO:0007669"/>
    <property type="project" value="TreeGrafter"/>
</dbReference>
<evidence type="ECO:0000313" key="2">
    <source>
        <dbReference type="EMBL" id="ANF97019.1"/>
    </source>
</evidence>
<proteinExistence type="predicted"/>
<dbReference type="Proteomes" id="UP000078148">
    <property type="component" value="Chromosome"/>
</dbReference>